<dbReference type="RefSeq" id="WP_173119414.1">
    <property type="nucleotide sequence ID" value="NZ_JABRWJ010000001.1"/>
</dbReference>
<name>A0ABX2EAQ1_9BURK</name>
<sequence>MADEVLKQLPPALKASGLVLSGAPVLTTSNLATPAELAAVLPAGAADPVLTIKPVGATMDCPGACFAFFVAARLVSADRSTVLWSATLHMQPKASRFSDFSTPAGVLVQTLIDQMKKDALQR</sequence>
<evidence type="ECO:0000313" key="2">
    <source>
        <dbReference type="Proteomes" id="UP000737171"/>
    </source>
</evidence>
<protein>
    <submittedName>
        <fullName evidence="1">Uncharacterized protein</fullName>
    </submittedName>
</protein>
<comment type="caution">
    <text evidence="1">The sequence shown here is derived from an EMBL/GenBank/DDBJ whole genome shotgun (WGS) entry which is preliminary data.</text>
</comment>
<evidence type="ECO:0000313" key="1">
    <source>
        <dbReference type="EMBL" id="NRF65397.1"/>
    </source>
</evidence>
<keyword evidence="2" id="KW-1185">Reference proteome</keyword>
<organism evidence="1 2">
    <name type="scientific">Pseudaquabacterium terrae</name>
    <dbReference type="NCBI Taxonomy" id="2732868"/>
    <lineage>
        <taxon>Bacteria</taxon>
        <taxon>Pseudomonadati</taxon>
        <taxon>Pseudomonadota</taxon>
        <taxon>Betaproteobacteria</taxon>
        <taxon>Burkholderiales</taxon>
        <taxon>Sphaerotilaceae</taxon>
        <taxon>Pseudaquabacterium</taxon>
    </lineage>
</organism>
<accession>A0ABX2EAQ1</accession>
<proteinExistence type="predicted"/>
<dbReference type="EMBL" id="JABRWJ010000001">
    <property type="protein sequence ID" value="NRF65397.1"/>
    <property type="molecule type" value="Genomic_DNA"/>
</dbReference>
<dbReference type="Proteomes" id="UP000737171">
    <property type="component" value="Unassembled WGS sequence"/>
</dbReference>
<reference evidence="1 2" key="1">
    <citation type="submission" date="2020-05" db="EMBL/GenBank/DDBJ databases">
        <title>Aquincola sp. isolate from soil.</title>
        <authorList>
            <person name="Han J."/>
            <person name="Kim D.-U."/>
        </authorList>
    </citation>
    <scope>NUCLEOTIDE SEQUENCE [LARGE SCALE GENOMIC DNA]</scope>
    <source>
        <strain evidence="1 2">S2</strain>
    </source>
</reference>
<gene>
    <name evidence="1" type="ORF">HLB44_00220</name>
</gene>